<evidence type="ECO:0000256" key="4">
    <source>
        <dbReference type="ARBA" id="ARBA00022840"/>
    </source>
</evidence>
<dbReference type="GO" id="GO:0005524">
    <property type="term" value="F:ATP binding"/>
    <property type="evidence" value="ECO:0007669"/>
    <property type="project" value="UniProtKB-KW"/>
</dbReference>
<dbReference type="AlphaFoldDB" id="A0A832N5D6"/>
<evidence type="ECO:0000313" key="7">
    <source>
        <dbReference type="EMBL" id="HHJ80765.1"/>
    </source>
</evidence>
<sequence length="226" mass="24942">MLQLRGNPALSPFRLQKLTETIQTQVPGVSHVYAEFVHFADLEQGLGADGEVLLGRLLEYGPTLELEPPEGDLLLVLPRPGTISPWASKATDIAHNCGLSAIHRLERGVVYYLTKADGTALNDDELSVVLPLLHDRMTEAVFFSLDEAEGLFRVEEPRPMRSIDILGGGRDALVVANRDLGLALAEDEIDYLVENFTALGRNPNDIELMMFAQANSEHCRHKIFNA</sequence>
<dbReference type="GO" id="GO:0005737">
    <property type="term" value="C:cytoplasm"/>
    <property type="evidence" value="ECO:0007669"/>
    <property type="project" value="TreeGrafter"/>
</dbReference>
<dbReference type="SUPFAM" id="SSF109736">
    <property type="entry name" value="FGAM synthase PurL, linker domain"/>
    <property type="match status" value="1"/>
</dbReference>
<feature type="domain" description="Phosphoribosylformylglycinamidine synthase linker" evidence="5">
    <location>
        <begin position="176"/>
        <end position="222"/>
    </location>
</feature>
<dbReference type="Proteomes" id="UP000885832">
    <property type="component" value="Unassembled WGS sequence"/>
</dbReference>
<keyword evidence="3" id="KW-0658">Purine biosynthesis</keyword>
<gene>
    <name evidence="7" type="ORF">ENJ65_03935</name>
</gene>
<name>A0A832N5D6_9GAMM</name>
<dbReference type="Pfam" id="PF18076">
    <property type="entry name" value="FGAR-AT_N"/>
    <property type="match status" value="1"/>
</dbReference>
<dbReference type="PANTHER" id="PTHR10099:SF1">
    <property type="entry name" value="PHOSPHORIBOSYLFORMYLGLYCINAMIDINE SYNTHASE"/>
    <property type="match status" value="1"/>
</dbReference>
<evidence type="ECO:0000259" key="6">
    <source>
        <dbReference type="Pfam" id="PF18076"/>
    </source>
</evidence>
<dbReference type="GO" id="GO:0004642">
    <property type="term" value="F:phosphoribosylformylglycinamidine synthase activity"/>
    <property type="evidence" value="ECO:0007669"/>
    <property type="project" value="TreeGrafter"/>
</dbReference>
<dbReference type="Pfam" id="PF18072">
    <property type="entry name" value="FGAR-AT_linker"/>
    <property type="match status" value="1"/>
</dbReference>
<feature type="domain" description="Phosphoribosylformylglycinamidine synthase N-terminal" evidence="6">
    <location>
        <begin position="35"/>
        <end position="152"/>
    </location>
</feature>
<dbReference type="InterPro" id="IPR041609">
    <property type="entry name" value="PurL_linker"/>
</dbReference>
<keyword evidence="1" id="KW-0436">Ligase</keyword>
<evidence type="ECO:0000256" key="3">
    <source>
        <dbReference type="ARBA" id="ARBA00022755"/>
    </source>
</evidence>
<dbReference type="EMBL" id="DRNF01000250">
    <property type="protein sequence ID" value="HHJ80765.1"/>
    <property type="molecule type" value="Genomic_DNA"/>
</dbReference>
<keyword evidence="4" id="KW-0067">ATP-binding</keyword>
<dbReference type="FunFam" id="1.10.8.750:FF:000002">
    <property type="entry name" value="Phosphoribosylformylglycinamidine synthase"/>
    <property type="match status" value="1"/>
</dbReference>
<evidence type="ECO:0000256" key="1">
    <source>
        <dbReference type="ARBA" id="ARBA00022598"/>
    </source>
</evidence>
<dbReference type="SUPFAM" id="SSF82697">
    <property type="entry name" value="PurS-like"/>
    <property type="match status" value="1"/>
</dbReference>
<evidence type="ECO:0000256" key="2">
    <source>
        <dbReference type="ARBA" id="ARBA00022741"/>
    </source>
</evidence>
<protein>
    <submittedName>
        <fullName evidence="7">Phosphoribosylformylglycinamidine synthase</fullName>
    </submittedName>
</protein>
<organism evidence="7">
    <name type="scientific">Candidatus Tenderia electrophaga</name>
    <dbReference type="NCBI Taxonomy" id="1748243"/>
    <lineage>
        <taxon>Bacteria</taxon>
        <taxon>Pseudomonadati</taxon>
        <taxon>Pseudomonadota</taxon>
        <taxon>Gammaproteobacteria</taxon>
        <taxon>Candidatus Tenderiales</taxon>
        <taxon>Candidatus Tenderiaceae</taxon>
        <taxon>Candidatus Tenderia</taxon>
    </lineage>
</organism>
<dbReference type="Gene3D" id="1.10.8.750">
    <property type="entry name" value="Phosphoribosylformylglycinamidine synthase, linker domain"/>
    <property type="match status" value="1"/>
</dbReference>
<keyword evidence="2" id="KW-0547">Nucleotide-binding</keyword>
<dbReference type="InterPro" id="IPR036604">
    <property type="entry name" value="PurS-like_sf"/>
</dbReference>
<evidence type="ECO:0000259" key="5">
    <source>
        <dbReference type="Pfam" id="PF18072"/>
    </source>
</evidence>
<dbReference type="PANTHER" id="PTHR10099">
    <property type="entry name" value="PHOSPHORIBOSYLFORMYLGLYCINAMIDINE SYNTHASE"/>
    <property type="match status" value="1"/>
</dbReference>
<comment type="caution">
    <text evidence="7">The sequence shown here is derived from an EMBL/GenBank/DDBJ whole genome shotgun (WGS) entry which is preliminary data.</text>
</comment>
<feature type="non-terminal residue" evidence="7">
    <location>
        <position position="226"/>
    </location>
</feature>
<reference evidence="7" key="1">
    <citation type="journal article" date="2020" name="mSystems">
        <title>Genome- and Community-Level Interaction Insights into Carbon Utilization and Element Cycling Functions of Hydrothermarchaeota in Hydrothermal Sediment.</title>
        <authorList>
            <person name="Zhou Z."/>
            <person name="Liu Y."/>
            <person name="Xu W."/>
            <person name="Pan J."/>
            <person name="Luo Z.H."/>
            <person name="Li M."/>
        </authorList>
    </citation>
    <scope>NUCLEOTIDE SEQUENCE [LARGE SCALE GENOMIC DNA]</scope>
    <source>
        <strain evidence="7">HyVt-505</strain>
    </source>
</reference>
<proteinExistence type="predicted"/>
<dbReference type="GO" id="GO:0006164">
    <property type="term" value="P:purine nucleotide biosynthetic process"/>
    <property type="evidence" value="ECO:0007669"/>
    <property type="project" value="UniProtKB-KW"/>
</dbReference>
<accession>A0A832N5D6</accession>
<dbReference type="InterPro" id="IPR040707">
    <property type="entry name" value="FGAR-AT_N"/>
</dbReference>